<proteinExistence type="predicted"/>
<dbReference type="Proteomes" id="UP001529510">
    <property type="component" value="Unassembled WGS sequence"/>
</dbReference>
<evidence type="ECO:0000256" key="1">
    <source>
        <dbReference type="SAM" id="MobiDB-lite"/>
    </source>
</evidence>
<feature type="region of interest" description="Disordered" evidence="1">
    <location>
        <begin position="1"/>
        <end position="37"/>
    </location>
</feature>
<sequence>MGAYGPGQQAPPPYPGQGQPGQQQPTPPIFVAPPPKPQRLLHSEAYLKYIEGLSAESSTISKWDQSLK</sequence>
<comment type="caution">
    <text evidence="2">The sequence shown here is derived from an EMBL/GenBank/DDBJ whole genome shotgun (WGS) entry which is preliminary data.</text>
</comment>
<keyword evidence="3" id="KW-1185">Reference proteome</keyword>
<protein>
    <submittedName>
        <fullName evidence="2">Uncharacterized protein</fullName>
    </submittedName>
</protein>
<organism evidence="2 3">
    <name type="scientific">Cirrhinus mrigala</name>
    <name type="common">Mrigala</name>
    <dbReference type="NCBI Taxonomy" id="683832"/>
    <lineage>
        <taxon>Eukaryota</taxon>
        <taxon>Metazoa</taxon>
        <taxon>Chordata</taxon>
        <taxon>Craniata</taxon>
        <taxon>Vertebrata</taxon>
        <taxon>Euteleostomi</taxon>
        <taxon>Actinopterygii</taxon>
        <taxon>Neopterygii</taxon>
        <taxon>Teleostei</taxon>
        <taxon>Ostariophysi</taxon>
        <taxon>Cypriniformes</taxon>
        <taxon>Cyprinidae</taxon>
        <taxon>Labeoninae</taxon>
        <taxon>Labeonini</taxon>
        <taxon>Cirrhinus</taxon>
    </lineage>
</organism>
<reference evidence="2 3" key="1">
    <citation type="submission" date="2024-05" db="EMBL/GenBank/DDBJ databases">
        <title>Genome sequencing and assembly of Indian major carp, Cirrhinus mrigala (Hamilton, 1822).</title>
        <authorList>
            <person name="Mohindra V."/>
            <person name="Chowdhury L.M."/>
            <person name="Lal K."/>
            <person name="Jena J.K."/>
        </authorList>
    </citation>
    <scope>NUCLEOTIDE SEQUENCE [LARGE SCALE GENOMIC DNA]</scope>
    <source>
        <strain evidence="2">CM1030</strain>
        <tissue evidence="2">Blood</tissue>
    </source>
</reference>
<dbReference type="EMBL" id="JAMKFB020000006">
    <property type="protein sequence ID" value="KAL0191554.1"/>
    <property type="molecule type" value="Genomic_DNA"/>
</dbReference>
<evidence type="ECO:0000313" key="2">
    <source>
        <dbReference type="EMBL" id="KAL0191554.1"/>
    </source>
</evidence>
<accession>A0ABD0QZ85</accession>
<dbReference type="AlphaFoldDB" id="A0ABD0QZ85"/>
<feature type="non-terminal residue" evidence="2">
    <location>
        <position position="68"/>
    </location>
</feature>
<feature type="compositionally biased region" description="Pro residues" evidence="1">
    <location>
        <begin position="25"/>
        <end position="37"/>
    </location>
</feature>
<evidence type="ECO:0000313" key="3">
    <source>
        <dbReference type="Proteomes" id="UP001529510"/>
    </source>
</evidence>
<name>A0ABD0QZ85_CIRMR</name>
<gene>
    <name evidence="2" type="ORF">M9458_014252</name>
</gene>